<evidence type="ECO:0000259" key="2">
    <source>
        <dbReference type="Pfam" id="PF13449"/>
    </source>
</evidence>
<feature type="chain" id="PRO_5045751916" description="Phytase-like domain-containing protein" evidence="1">
    <location>
        <begin position="17"/>
        <end position="429"/>
    </location>
</feature>
<sequence length="429" mass="47661">MRLALTGILIIPSAFANSKTSQDYWVSGWASLPSETIITGPVSGHFIEPSLGVTTPFMGQPIPGWSGLLHIRDAIFWGMPDNGFGSKYNSQDFVLGMYRFNANVVEQINNTSKQGAIQIEKFLPFNDKRGILKNGKGVDFPITADFTQYKFESGRLSEFSVAQEIREQRWLTGFDFDVESVVLSDDGSFWVGEEFGPFLLHFDSSGALLEEPVPHPSLFSPFNPEVLAGLKEATLPASRGFEALAKSDIKSQLLVVPEAVSHDVQLRVSKNDERLLEIFIYDTSKKQYLDKTYLYRKDGEKTRNTIVIGDMVALGNGKYMLIERDSLFGENAKLKRIYQIDLKETDSEGVLDKSLLVDLLDIPDPHYIAPSSSSGIFSLPFDSIEGLAVLDKYTIAVSVDTNFPNQNARGGVAPDDTEIVFIRFNNALL</sequence>
<gene>
    <name evidence="3" type="ORF">GAGA_4470</name>
</gene>
<reference evidence="3 4" key="1">
    <citation type="journal article" date="2014" name="Environ. Microbiol.">
        <title>Comparative genomics of the marine bacterial genus Glaciecola reveals the high degree of genomic diversity and genomic characteristic for cold adaptation.</title>
        <authorList>
            <person name="Qin Q.L."/>
            <person name="Xie B.B."/>
            <person name="Yu Y."/>
            <person name="Shu Y.L."/>
            <person name="Rong J.C."/>
            <person name="Zhang Y.J."/>
            <person name="Zhao D.L."/>
            <person name="Chen X.L."/>
            <person name="Zhang X.Y."/>
            <person name="Chen B."/>
            <person name="Zhou B.C."/>
            <person name="Zhang Y.Z."/>
        </authorList>
    </citation>
    <scope>NUCLEOTIDE SEQUENCE [LARGE SCALE GENOMIC DNA]</scope>
    <source>
        <strain evidence="3 4">NO2</strain>
    </source>
</reference>
<dbReference type="Pfam" id="PF13449">
    <property type="entry name" value="Phytase-like"/>
    <property type="match status" value="1"/>
</dbReference>
<dbReference type="PANTHER" id="PTHR37957:SF1">
    <property type="entry name" value="PHYTASE-LIKE DOMAIN-CONTAINING PROTEIN"/>
    <property type="match status" value="1"/>
</dbReference>
<dbReference type="Proteomes" id="UP000008372">
    <property type="component" value="Unassembled WGS sequence"/>
</dbReference>
<feature type="signal peptide" evidence="1">
    <location>
        <begin position="1"/>
        <end position="16"/>
    </location>
</feature>
<keyword evidence="4" id="KW-1185">Reference proteome</keyword>
<comment type="caution">
    <text evidence="3">The sequence shown here is derived from an EMBL/GenBank/DDBJ whole genome shotgun (WGS) entry which is preliminary data.</text>
</comment>
<keyword evidence="1" id="KW-0732">Signal</keyword>
<evidence type="ECO:0000256" key="1">
    <source>
        <dbReference type="SAM" id="SignalP"/>
    </source>
</evidence>
<organism evidence="3 4">
    <name type="scientific">Paraglaciecola agarilytica NO2</name>
    <dbReference type="NCBI Taxonomy" id="1125747"/>
    <lineage>
        <taxon>Bacteria</taxon>
        <taxon>Pseudomonadati</taxon>
        <taxon>Pseudomonadota</taxon>
        <taxon>Gammaproteobacteria</taxon>
        <taxon>Alteromonadales</taxon>
        <taxon>Alteromonadaceae</taxon>
        <taxon>Paraglaciecola</taxon>
    </lineage>
</organism>
<evidence type="ECO:0000313" key="3">
    <source>
        <dbReference type="EMBL" id="GAC07295.1"/>
    </source>
</evidence>
<dbReference type="PANTHER" id="PTHR37957">
    <property type="entry name" value="BLR7070 PROTEIN"/>
    <property type="match status" value="1"/>
</dbReference>
<feature type="domain" description="Phytase-like" evidence="2">
    <location>
        <begin position="60"/>
        <end position="403"/>
    </location>
</feature>
<proteinExistence type="predicted"/>
<accession>A0ABQ0ID29</accession>
<dbReference type="InterPro" id="IPR027372">
    <property type="entry name" value="Phytase-like_dom"/>
</dbReference>
<name>A0ABQ0ID29_9ALTE</name>
<protein>
    <recommendedName>
        <fullName evidence="2">Phytase-like domain-containing protein</fullName>
    </recommendedName>
</protein>
<evidence type="ECO:0000313" key="4">
    <source>
        <dbReference type="Proteomes" id="UP000008372"/>
    </source>
</evidence>
<dbReference type="EMBL" id="BAEK01000080">
    <property type="protein sequence ID" value="GAC07295.1"/>
    <property type="molecule type" value="Genomic_DNA"/>
</dbReference>